<name>A0A518AWL3_9BACT</name>
<dbReference type="KEGG" id="amuc:Pan181_53470"/>
<reference evidence="1 2" key="1">
    <citation type="submission" date="2019-02" db="EMBL/GenBank/DDBJ databases">
        <title>Deep-cultivation of Planctomycetes and their phenomic and genomic characterization uncovers novel biology.</title>
        <authorList>
            <person name="Wiegand S."/>
            <person name="Jogler M."/>
            <person name="Boedeker C."/>
            <person name="Pinto D."/>
            <person name="Vollmers J."/>
            <person name="Rivas-Marin E."/>
            <person name="Kohn T."/>
            <person name="Peeters S.H."/>
            <person name="Heuer A."/>
            <person name="Rast P."/>
            <person name="Oberbeckmann S."/>
            <person name="Bunk B."/>
            <person name="Jeske O."/>
            <person name="Meyerdierks A."/>
            <person name="Storesund J.E."/>
            <person name="Kallscheuer N."/>
            <person name="Luecker S."/>
            <person name="Lage O.M."/>
            <person name="Pohl T."/>
            <person name="Merkel B.J."/>
            <person name="Hornburger P."/>
            <person name="Mueller R.-W."/>
            <person name="Bruemmer F."/>
            <person name="Labrenz M."/>
            <person name="Spormann A.M."/>
            <person name="Op den Camp H."/>
            <person name="Overmann J."/>
            <person name="Amann R."/>
            <person name="Jetten M.S.M."/>
            <person name="Mascher T."/>
            <person name="Medema M.H."/>
            <person name="Devos D.P."/>
            <person name="Kaster A.-K."/>
            <person name="Ovreas L."/>
            <person name="Rohde M."/>
            <person name="Galperin M.Y."/>
            <person name="Jogler C."/>
        </authorList>
    </citation>
    <scope>NUCLEOTIDE SEQUENCE [LARGE SCALE GENOMIC DNA]</scope>
    <source>
        <strain evidence="1 2">Pan181</strain>
    </source>
</reference>
<accession>A0A518AWL3</accession>
<dbReference type="InterPro" id="IPR011050">
    <property type="entry name" value="Pectin_lyase_fold/virulence"/>
</dbReference>
<dbReference type="EMBL" id="CP036278">
    <property type="protein sequence ID" value="QDU59106.1"/>
    <property type="molecule type" value="Genomic_DNA"/>
</dbReference>
<proteinExistence type="predicted"/>
<keyword evidence="2" id="KW-1185">Reference proteome</keyword>
<organism evidence="1 2">
    <name type="scientific">Aeoliella mucimassa</name>
    <dbReference type="NCBI Taxonomy" id="2527972"/>
    <lineage>
        <taxon>Bacteria</taxon>
        <taxon>Pseudomonadati</taxon>
        <taxon>Planctomycetota</taxon>
        <taxon>Planctomycetia</taxon>
        <taxon>Pirellulales</taxon>
        <taxon>Lacipirellulaceae</taxon>
        <taxon>Aeoliella</taxon>
    </lineage>
</organism>
<gene>
    <name evidence="1" type="ORF">Pan181_53470</name>
</gene>
<dbReference type="Proteomes" id="UP000315750">
    <property type="component" value="Chromosome"/>
</dbReference>
<dbReference type="AlphaFoldDB" id="A0A518AWL3"/>
<evidence type="ECO:0000313" key="1">
    <source>
        <dbReference type="EMBL" id="QDU59106.1"/>
    </source>
</evidence>
<sequence>MFNKADYKLEIFGGLIANMGTIRATPGNHLSIQYQTINNTSGDEAGVMEALPNGLVTLENSTIEGGIVRGIAAAPDSGEGNGIIQGAGGLLKNVTLEGNVGNEISSFSIAGQIENRGLFAFNQLDVTEDAEIVGGVVYLRGETNISSSQSTLTLTNTVVQVGQGYAQSRLSDCTIVNNSLIQGVEGYFSFGSKLSVVNHGIVQAEPGSTLRFTSLSTDVGQQGFLYAKPDSIIQVTSMVRGTIGCPAGEICGTGTGEVSAGYVQDVTKQRLLASQQRRIGWSNRE</sequence>
<dbReference type="SUPFAM" id="SSF51126">
    <property type="entry name" value="Pectin lyase-like"/>
    <property type="match status" value="1"/>
</dbReference>
<dbReference type="RefSeq" id="WP_145251786.1">
    <property type="nucleotide sequence ID" value="NZ_CP036278.1"/>
</dbReference>
<evidence type="ECO:0000313" key="2">
    <source>
        <dbReference type="Proteomes" id="UP000315750"/>
    </source>
</evidence>
<protein>
    <submittedName>
        <fullName evidence="1">Uncharacterized protein</fullName>
    </submittedName>
</protein>